<organism evidence="2 3">
    <name type="scientific">Zizania palustris</name>
    <name type="common">Northern wild rice</name>
    <dbReference type="NCBI Taxonomy" id="103762"/>
    <lineage>
        <taxon>Eukaryota</taxon>
        <taxon>Viridiplantae</taxon>
        <taxon>Streptophyta</taxon>
        <taxon>Embryophyta</taxon>
        <taxon>Tracheophyta</taxon>
        <taxon>Spermatophyta</taxon>
        <taxon>Magnoliopsida</taxon>
        <taxon>Liliopsida</taxon>
        <taxon>Poales</taxon>
        <taxon>Poaceae</taxon>
        <taxon>BOP clade</taxon>
        <taxon>Oryzoideae</taxon>
        <taxon>Oryzeae</taxon>
        <taxon>Zizaniinae</taxon>
        <taxon>Zizania</taxon>
    </lineage>
</organism>
<feature type="domain" description="Integrase catalytic" evidence="1">
    <location>
        <begin position="16"/>
        <end position="176"/>
    </location>
</feature>
<dbReference type="EMBL" id="JAAALK010000079">
    <property type="protein sequence ID" value="KAG8095792.1"/>
    <property type="molecule type" value="Genomic_DNA"/>
</dbReference>
<proteinExistence type="predicted"/>
<dbReference type="GO" id="GO:0015074">
    <property type="term" value="P:DNA integration"/>
    <property type="evidence" value="ECO:0007669"/>
    <property type="project" value="InterPro"/>
</dbReference>
<dbReference type="InterPro" id="IPR001584">
    <property type="entry name" value="Integrase_cat-core"/>
</dbReference>
<sequence length="292" mass="32901">MGRRSHRPPTALQVIAPVWPMARWGMDLIGPFPVAKGNLKFAVVAIEYFSKWVEAEPLTAITSNNVQKFFWKSIVCRFGVPRQLTVDNGTHFDAEPFRKFCEDLGIQLCFAAVRHPQSNGAVERANGNILSGLNRRIVGLAKGLWTEELPKILWSIRTTQTRSTGFTPFRLLFGDEAMTPTELKGGSLRSTEPEIEGERQASLDLTEETRLRVVANLSKYHQQTKAWFDPKVKINELRPGHLILRSIIAPGKLGNKWEGPYLIVRSGRPGSFKLANLEGEELAHTWHAEHLK</sequence>
<dbReference type="OrthoDB" id="639461at2759"/>
<dbReference type="PANTHER" id="PTHR37984">
    <property type="entry name" value="PROTEIN CBG26694"/>
    <property type="match status" value="1"/>
</dbReference>
<keyword evidence="3" id="KW-1185">Reference proteome</keyword>
<name>A0A8J5WVQ4_ZIZPA</name>
<evidence type="ECO:0000313" key="2">
    <source>
        <dbReference type="EMBL" id="KAG8095792.1"/>
    </source>
</evidence>
<dbReference type="Pfam" id="PF00665">
    <property type="entry name" value="rve"/>
    <property type="match status" value="1"/>
</dbReference>
<evidence type="ECO:0000313" key="3">
    <source>
        <dbReference type="Proteomes" id="UP000729402"/>
    </source>
</evidence>
<protein>
    <recommendedName>
        <fullName evidence="1">Integrase catalytic domain-containing protein</fullName>
    </recommendedName>
</protein>
<accession>A0A8J5WVQ4</accession>
<dbReference type="PROSITE" id="PS50994">
    <property type="entry name" value="INTEGRASE"/>
    <property type="match status" value="1"/>
</dbReference>
<dbReference type="PANTHER" id="PTHR37984:SF5">
    <property type="entry name" value="PROTEIN NYNRIN-LIKE"/>
    <property type="match status" value="1"/>
</dbReference>
<comment type="caution">
    <text evidence="2">The sequence shown here is derived from an EMBL/GenBank/DDBJ whole genome shotgun (WGS) entry which is preliminary data.</text>
</comment>
<dbReference type="Proteomes" id="UP000729402">
    <property type="component" value="Unassembled WGS sequence"/>
</dbReference>
<gene>
    <name evidence="2" type="ORF">GUJ93_ZPchr0013g37350</name>
</gene>
<dbReference type="AlphaFoldDB" id="A0A8J5WVQ4"/>
<reference evidence="2" key="2">
    <citation type="submission" date="2021-02" db="EMBL/GenBank/DDBJ databases">
        <authorList>
            <person name="Kimball J.A."/>
            <person name="Haas M.W."/>
            <person name="Macchietto M."/>
            <person name="Kono T."/>
            <person name="Duquette J."/>
            <person name="Shao M."/>
        </authorList>
    </citation>
    <scope>NUCLEOTIDE SEQUENCE</scope>
    <source>
        <tissue evidence="2">Fresh leaf tissue</tissue>
    </source>
</reference>
<dbReference type="InterPro" id="IPR050951">
    <property type="entry name" value="Retrovirus_Pol_polyprotein"/>
</dbReference>
<evidence type="ECO:0000259" key="1">
    <source>
        <dbReference type="PROSITE" id="PS50994"/>
    </source>
</evidence>
<reference evidence="2" key="1">
    <citation type="journal article" date="2021" name="bioRxiv">
        <title>Whole Genome Assembly and Annotation of Northern Wild Rice, Zizania palustris L., Supports a Whole Genome Duplication in the Zizania Genus.</title>
        <authorList>
            <person name="Haas M."/>
            <person name="Kono T."/>
            <person name="Macchietto M."/>
            <person name="Millas R."/>
            <person name="McGilp L."/>
            <person name="Shao M."/>
            <person name="Duquette J."/>
            <person name="Hirsch C.N."/>
            <person name="Kimball J."/>
        </authorList>
    </citation>
    <scope>NUCLEOTIDE SEQUENCE</scope>
    <source>
        <tissue evidence="2">Fresh leaf tissue</tissue>
    </source>
</reference>